<dbReference type="SUPFAM" id="SSF46785">
    <property type="entry name" value="Winged helix' DNA-binding domain"/>
    <property type="match status" value="1"/>
</dbReference>
<evidence type="ECO:0000313" key="7">
    <source>
        <dbReference type="Proteomes" id="UP000886841"/>
    </source>
</evidence>
<protein>
    <submittedName>
        <fullName evidence="6">Crp/Fnr family transcriptional regulator</fullName>
    </submittedName>
</protein>
<dbReference type="PANTHER" id="PTHR24567">
    <property type="entry name" value="CRP FAMILY TRANSCRIPTIONAL REGULATORY PROTEIN"/>
    <property type="match status" value="1"/>
</dbReference>
<dbReference type="Pfam" id="PF00027">
    <property type="entry name" value="cNMP_binding"/>
    <property type="match status" value="1"/>
</dbReference>
<reference evidence="6" key="2">
    <citation type="journal article" date="2021" name="PeerJ">
        <title>Extensive microbial diversity within the chicken gut microbiome revealed by metagenomics and culture.</title>
        <authorList>
            <person name="Gilroy R."/>
            <person name="Ravi A."/>
            <person name="Getino M."/>
            <person name="Pursley I."/>
            <person name="Horton D.L."/>
            <person name="Alikhan N.F."/>
            <person name="Baker D."/>
            <person name="Gharbi K."/>
            <person name="Hall N."/>
            <person name="Watson M."/>
            <person name="Adriaenssens E.M."/>
            <person name="Foster-Nyarko E."/>
            <person name="Jarju S."/>
            <person name="Secka A."/>
            <person name="Antonio M."/>
            <person name="Oren A."/>
            <person name="Chaudhuri R.R."/>
            <person name="La Ragione R."/>
            <person name="Hildebrand F."/>
            <person name="Pallen M.J."/>
        </authorList>
    </citation>
    <scope>NUCLEOTIDE SEQUENCE</scope>
    <source>
        <strain evidence="6">ChiSxjej1B13-7041</strain>
    </source>
</reference>
<dbReference type="CDD" id="cd00038">
    <property type="entry name" value="CAP_ED"/>
    <property type="match status" value="1"/>
</dbReference>
<keyword evidence="2" id="KW-0238">DNA-binding</keyword>
<dbReference type="InterPro" id="IPR036388">
    <property type="entry name" value="WH-like_DNA-bd_sf"/>
</dbReference>
<evidence type="ECO:0000259" key="4">
    <source>
        <dbReference type="PROSITE" id="PS50042"/>
    </source>
</evidence>
<evidence type="ECO:0000256" key="1">
    <source>
        <dbReference type="ARBA" id="ARBA00023015"/>
    </source>
</evidence>
<dbReference type="InterPro" id="IPR036390">
    <property type="entry name" value="WH_DNA-bd_sf"/>
</dbReference>
<reference evidence="6" key="1">
    <citation type="submission" date="2020-10" db="EMBL/GenBank/DDBJ databases">
        <authorList>
            <person name="Gilroy R."/>
        </authorList>
    </citation>
    <scope>NUCLEOTIDE SEQUENCE</scope>
    <source>
        <strain evidence="6">ChiSxjej1B13-7041</strain>
    </source>
</reference>
<gene>
    <name evidence="6" type="ORF">IAB98_00145</name>
</gene>
<dbReference type="PROSITE" id="PS51063">
    <property type="entry name" value="HTH_CRP_2"/>
    <property type="match status" value="1"/>
</dbReference>
<dbReference type="PROSITE" id="PS50042">
    <property type="entry name" value="CNMP_BINDING_3"/>
    <property type="match status" value="1"/>
</dbReference>
<dbReference type="InterPro" id="IPR050397">
    <property type="entry name" value="Env_Response_Regulators"/>
</dbReference>
<dbReference type="GO" id="GO:0003677">
    <property type="term" value="F:DNA binding"/>
    <property type="evidence" value="ECO:0007669"/>
    <property type="project" value="UniProtKB-KW"/>
</dbReference>
<dbReference type="EMBL" id="DVHU01000003">
    <property type="protein sequence ID" value="HIR91814.1"/>
    <property type="molecule type" value="Genomic_DNA"/>
</dbReference>
<dbReference type="Pfam" id="PF13545">
    <property type="entry name" value="HTH_Crp_2"/>
    <property type="match status" value="1"/>
</dbReference>
<keyword evidence="1" id="KW-0805">Transcription regulation</keyword>
<dbReference type="GO" id="GO:0005829">
    <property type="term" value="C:cytosol"/>
    <property type="evidence" value="ECO:0007669"/>
    <property type="project" value="TreeGrafter"/>
</dbReference>
<dbReference type="InterPro" id="IPR012318">
    <property type="entry name" value="HTH_CRP"/>
</dbReference>
<comment type="caution">
    <text evidence="6">The sequence shown here is derived from an EMBL/GenBank/DDBJ whole genome shotgun (WGS) entry which is preliminary data.</text>
</comment>
<feature type="domain" description="HTH crp-type" evidence="5">
    <location>
        <begin position="158"/>
        <end position="226"/>
    </location>
</feature>
<dbReference type="Gene3D" id="2.60.120.10">
    <property type="entry name" value="Jelly Rolls"/>
    <property type="match status" value="1"/>
</dbReference>
<sequence>MAVSVQNLSPDQAQIASFLKTTALFGNLSKAALEQLAAGAKLIHKKKGSVIYQKDDSSSHLFIIKSGYVVESVYYGASVDVLVKVRSTGEYFGEMGILSNKTYPNTAIALEDTYLVSISRTQFLDTIWSNTSVCKVIILELIERLTNSAQNMVNSMYLDASGRLAFTLVNLTTNSRQKCMNIRVTQSALAASSGMARQTAAKILGEWRKEGIISTERGRLCVLDLDALLDIILNSEIGN</sequence>
<feature type="domain" description="Cyclic nucleotide-binding" evidence="4">
    <location>
        <begin position="24"/>
        <end position="144"/>
    </location>
</feature>
<organism evidence="6 7">
    <name type="scientific">Candidatus Egerieimonas intestinavium</name>
    <dbReference type="NCBI Taxonomy" id="2840777"/>
    <lineage>
        <taxon>Bacteria</taxon>
        <taxon>Bacillati</taxon>
        <taxon>Bacillota</taxon>
        <taxon>Clostridia</taxon>
        <taxon>Lachnospirales</taxon>
        <taxon>Lachnospiraceae</taxon>
        <taxon>Lachnospiraceae incertae sedis</taxon>
        <taxon>Candidatus Egerieimonas</taxon>
    </lineage>
</organism>
<accession>A0A9D1EHT1</accession>
<dbReference type="SMART" id="SM00419">
    <property type="entry name" value="HTH_CRP"/>
    <property type="match status" value="1"/>
</dbReference>
<keyword evidence="3" id="KW-0804">Transcription</keyword>
<dbReference type="Gene3D" id="1.10.10.10">
    <property type="entry name" value="Winged helix-like DNA-binding domain superfamily/Winged helix DNA-binding domain"/>
    <property type="match status" value="1"/>
</dbReference>
<dbReference type="Proteomes" id="UP000886841">
    <property type="component" value="Unassembled WGS sequence"/>
</dbReference>
<name>A0A9D1EHT1_9FIRM</name>
<dbReference type="PANTHER" id="PTHR24567:SF74">
    <property type="entry name" value="HTH-TYPE TRANSCRIPTIONAL REGULATOR ARCR"/>
    <property type="match status" value="1"/>
</dbReference>
<dbReference type="InterPro" id="IPR018490">
    <property type="entry name" value="cNMP-bd_dom_sf"/>
</dbReference>
<evidence type="ECO:0000259" key="5">
    <source>
        <dbReference type="PROSITE" id="PS51063"/>
    </source>
</evidence>
<dbReference type="InterPro" id="IPR014710">
    <property type="entry name" value="RmlC-like_jellyroll"/>
</dbReference>
<evidence type="ECO:0000256" key="2">
    <source>
        <dbReference type="ARBA" id="ARBA00023125"/>
    </source>
</evidence>
<proteinExistence type="predicted"/>
<evidence type="ECO:0000313" key="6">
    <source>
        <dbReference type="EMBL" id="HIR91814.1"/>
    </source>
</evidence>
<dbReference type="SUPFAM" id="SSF51206">
    <property type="entry name" value="cAMP-binding domain-like"/>
    <property type="match status" value="1"/>
</dbReference>
<evidence type="ECO:0000256" key="3">
    <source>
        <dbReference type="ARBA" id="ARBA00023163"/>
    </source>
</evidence>
<dbReference type="GO" id="GO:0003700">
    <property type="term" value="F:DNA-binding transcription factor activity"/>
    <property type="evidence" value="ECO:0007669"/>
    <property type="project" value="TreeGrafter"/>
</dbReference>
<dbReference type="InterPro" id="IPR000595">
    <property type="entry name" value="cNMP-bd_dom"/>
</dbReference>
<dbReference type="AlphaFoldDB" id="A0A9D1EHT1"/>
<dbReference type="SMART" id="SM00100">
    <property type="entry name" value="cNMP"/>
    <property type="match status" value="1"/>
</dbReference>